<protein>
    <recommendedName>
        <fullName evidence="4">Membrane protein 6-pyruvoyl-tetrahydropterin synthase-related domain-containing protein</fullName>
    </recommendedName>
</protein>
<keyword evidence="1" id="KW-1133">Transmembrane helix</keyword>
<name>A0A410P538_VELA1</name>
<dbReference type="Proteomes" id="UP000287243">
    <property type="component" value="Chromosome"/>
</dbReference>
<dbReference type="KEGG" id="vai:BU251_05360"/>
<keyword evidence="3" id="KW-1185">Reference proteome</keyword>
<feature type="transmembrane region" description="Helical" evidence="1">
    <location>
        <begin position="324"/>
        <end position="343"/>
    </location>
</feature>
<feature type="transmembrane region" description="Helical" evidence="1">
    <location>
        <begin position="242"/>
        <end position="262"/>
    </location>
</feature>
<feature type="transmembrane region" description="Helical" evidence="1">
    <location>
        <begin position="145"/>
        <end position="165"/>
    </location>
</feature>
<keyword evidence="1" id="KW-0472">Membrane</keyword>
<feature type="transmembrane region" description="Helical" evidence="1">
    <location>
        <begin position="493"/>
        <end position="512"/>
    </location>
</feature>
<feature type="transmembrane region" description="Helical" evidence="1">
    <location>
        <begin position="291"/>
        <end position="312"/>
    </location>
</feature>
<evidence type="ECO:0000256" key="1">
    <source>
        <dbReference type="SAM" id="Phobius"/>
    </source>
</evidence>
<feature type="transmembrane region" description="Helical" evidence="1">
    <location>
        <begin position="20"/>
        <end position="39"/>
    </location>
</feature>
<proteinExistence type="predicted"/>
<dbReference type="AlphaFoldDB" id="A0A410P538"/>
<sequence>MHRGKFSLSGSWNVPRWDFYSGVIFLAVVMFQAFSWFRFPLFLDGYYHLSVVQGFRDAGGWVGHAFWEYAPFGRPHVYPPLLHILQLVLYRAGLDLISVARLSDVLIYPWFLYCGWSVIRRALGSLAAFWFLFFALSATSLCTAVINNIPFSLAFGLGLLCYGAVMQNRPLRACVLLTLAFYAHSLVPWLFLAALLLYTIPERQKRQMIWRIAAATLIPSFPILYHQARYLAYVRLVKPPDFYYLAIPTVLTLFVVAGVVFAWRRKKDCQFFMILASVMFSLFWTHRSRLISGQGLFLWCFYAALAVNEIVTRFLAKAPRVYQATAMAVMVLVFQVFGFQYNWSPKPEERSWKICETPAMIWMGLDANDPGVKATTIYYPKWIGQCVWMVKELSSERQIIFSNYDYAGGMVAVLSHRATSTAMLAEVRPFRDFDPVAYAHAVLWFKDVDGEGLRYLSLAAARYGLQVAGETQIAYLLVNPSAVCQERVIPATVPFWACLVFLVLAFAGLLVPEDKVGFLGRKKC</sequence>
<dbReference type="RefSeq" id="WP_128699918.1">
    <property type="nucleotide sequence ID" value="NZ_CP019384.1"/>
</dbReference>
<organism evidence="2 3">
    <name type="scientific">Velamenicoccus archaeovorus</name>
    <dbReference type="NCBI Taxonomy" id="1930593"/>
    <lineage>
        <taxon>Bacteria</taxon>
        <taxon>Pseudomonadati</taxon>
        <taxon>Candidatus Omnitrophota</taxon>
        <taxon>Candidatus Velamenicoccus</taxon>
    </lineage>
</organism>
<feature type="transmembrane region" description="Helical" evidence="1">
    <location>
        <begin position="110"/>
        <end position="133"/>
    </location>
</feature>
<accession>A0A410P538</accession>
<feature type="transmembrane region" description="Helical" evidence="1">
    <location>
        <begin position="212"/>
        <end position="230"/>
    </location>
</feature>
<reference evidence="2 3" key="1">
    <citation type="submission" date="2017-01" db="EMBL/GenBank/DDBJ databases">
        <title>First insights into the biology of 'candidatus Vampirococcus archaeovorus'.</title>
        <authorList>
            <person name="Kizina J."/>
            <person name="Jordan S."/>
            <person name="Stueber K."/>
            <person name="Reinhardt R."/>
            <person name="Harder J."/>
        </authorList>
    </citation>
    <scope>NUCLEOTIDE SEQUENCE [LARGE SCALE GENOMIC DNA]</scope>
    <source>
        <strain evidence="2 3">LiM</strain>
    </source>
</reference>
<feature type="transmembrane region" description="Helical" evidence="1">
    <location>
        <begin position="177"/>
        <end position="200"/>
    </location>
</feature>
<evidence type="ECO:0008006" key="4">
    <source>
        <dbReference type="Google" id="ProtNLM"/>
    </source>
</evidence>
<keyword evidence="1" id="KW-0812">Transmembrane</keyword>
<evidence type="ECO:0000313" key="3">
    <source>
        <dbReference type="Proteomes" id="UP000287243"/>
    </source>
</evidence>
<dbReference type="EMBL" id="CP019384">
    <property type="protein sequence ID" value="QAT17198.1"/>
    <property type="molecule type" value="Genomic_DNA"/>
</dbReference>
<evidence type="ECO:0000313" key="2">
    <source>
        <dbReference type="EMBL" id="QAT17198.1"/>
    </source>
</evidence>
<gene>
    <name evidence="2" type="ORF">BU251_05360</name>
</gene>